<dbReference type="SMART" id="SM00184">
    <property type="entry name" value="RING"/>
    <property type="match status" value="1"/>
</dbReference>
<sequence>MEQTIERLQAELRHKNELLAVYDKGFANLHRNYTCTVCDNLMFEPCVIACGHSFCYTCLLEWFRRHKSCPSCRLLVNTRPTISFQIKETVDNLVDKLELVVPTEDKGAVRKRQKEQRDLVATHKRRHGEIFPEIFGPIIEDTYEDDEDGVRRCARCHWELESESGRCLRCFSWQFSDDESLDGLGSLSDEEDGYDMNSDDEDDVILAVGESVDIWNSDEEGVIPVQMHRHTHIPRVNVVDSDVEVDSGRISRRTRHHNVVDLDEGDIENEVDEDDEEDEEDRQFIDDRNISDLSEVSEGDLSPADSDSNINAVQIPYYDSDFDLQRNEDDEDEGNSEGVDDDDEGVDDGGDILARETSRSVTRRSNSCKVEHQEVYYDVSSGNENESRDESEGANSEDGSSSSSSVGDSDSNDSFIEGAADEGEEAGCPDTRLLKRARYSRGNNHLESNRQTNSQRDMRRIGLQRLQRRKRIS</sequence>
<dbReference type="PANTHER" id="PTHR23327">
    <property type="entry name" value="RING FINGER PROTEIN 127"/>
    <property type="match status" value="1"/>
</dbReference>
<dbReference type="InterPro" id="IPR017907">
    <property type="entry name" value="Znf_RING_CS"/>
</dbReference>
<dbReference type="STRING" id="675824.A0A1E3Q4X3"/>
<feature type="compositionally biased region" description="Low complexity" evidence="5">
    <location>
        <begin position="393"/>
        <end position="418"/>
    </location>
</feature>
<gene>
    <name evidence="7" type="ORF">LIPSTDRAFT_4040</name>
</gene>
<dbReference type="AlphaFoldDB" id="A0A1E3Q4X3"/>
<feature type="compositionally biased region" description="Acidic residues" evidence="5">
    <location>
        <begin position="328"/>
        <end position="350"/>
    </location>
</feature>
<feature type="compositionally biased region" description="Polar residues" evidence="5">
    <location>
        <begin position="359"/>
        <end position="368"/>
    </location>
</feature>
<dbReference type="PANTHER" id="PTHR23327:SF51">
    <property type="entry name" value="TRANSCRIPTIONAL REGULATOR OF YEAST FORM ADHERENCE 3"/>
    <property type="match status" value="1"/>
</dbReference>
<proteinExistence type="predicted"/>
<feature type="compositionally biased region" description="Polar residues" evidence="5">
    <location>
        <begin position="441"/>
        <end position="455"/>
    </location>
</feature>
<dbReference type="InterPro" id="IPR013083">
    <property type="entry name" value="Znf_RING/FYVE/PHD"/>
</dbReference>
<reference evidence="7 8" key="1">
    <citation type="journal article" date="2016" name="Proc. Natl. Acad. Sci. U.S.A.">
        <title>Comparative genomics of biotechnologically important yeasts.</title>
        <authorList>
            <person name="Riley R."/>
            <person name="Haridas S."/>
            <person name="Wolfe K.H."/>
            <person name="Lopes M.R."/>
            <person name="Hittinger C.T."/>
            <person name="Goeker M."/>
            <person name="Salamov A.A."/>
            <person name="Wisecaver J.H."/>
            <person name="Long T.M."/>
            <person name="Calvey C.H."/>
            <person name="Aerts A.L."/>
            <person name="Barry K.W."/>
            <person name="Choi C."/>
            <person name="Clum A."/>
            <person name="Coughlan A.Y."/>
            <person name="Deshpande S."/>
            <person name="Douglass A.P."/>
            <person name="Hanson S.J."/>
            <person name="Klenk H.-P."/>
            <person name="LaButti K.M."/>
            <person name="Lapidus A."/>
            <person name="Lindquist E.A."/>
            <person name="Lipzen A.M."/>
            <person name="Meier-Kolthoff J.P."/>
            <person name="Ohm R.A."/>
            <person name="Otillar R.P."/>
            <person name="Pangilinan J.L."/>
            <person name="Peng Y."/>
            <person name="Rokas A."/>
            <person name="Rosa C.A."/>
            <person name="Scheuner C."/>
            <person name="Sibirny A.A."/>
            <person name="Slot J.C."/>
            <person name="Stielow J.B."/>
            <person name="Sun H."/>
            <person name="Kurtzman C.P."/>
            <person name="Blackwell M."/>
            <person name="Grigoriev I.V."/>
            <person name="Jeffries T.W."/>
        </authorList>
    </citation>
    <scope>NUCLEOTIDE SEQUENCE [LARGE SCALE GENOMIC DNA]</scope>
    <source>
        <strain evidence="7 8">NRRL Y-11557</strain>
    </source>
</reference>
<keyword evidence="8" id="KW-1185">Reference proteome</keyword>
<dbReference type="PROSITE" id="PS50089">
    <property type="entry name" value="ZF_RING_2"/>
    <property type="match status" value="1"/>
</dbReference>
<keyword evidence="3" id="KW-0862">Zinc</keyword>
<dbReference type="Proteomes" id="UP000094385">
    <property type="component" value="Unassembled WGS sequence"/>
</dbReference>
<evidence type="ECO:0000259" key="6">
    <source>
        <dbReference type="PROSITE" id="PS50089"/>
    </source>
</evidence>
<organism evidence="7 8">
    <name type="scientific">Lipomyces starkeyi NRRL Y-11557</name>
    <dbReference type="NCBI Taxonomy" id="675824"/>
    <lineage>
        <taxon>Eukaryota</taxon>
        <taxon>Fungi</taxon>
        <taxon>Dikarya</taxon>
        <taxon>Ascomycota</taxon>
        <taxon>Saccharomycotina</taxon>
        <taxon>Lipomycetes</taxon>
        <taxon>Lipomycetales</taxon>
        <taxon>Lipomycetaceae</taxon>
        <taxon>Lipomyces</taxon>
    </lineage>
</organism>
<dbReference type="Gene3D" id="3.30.40.10">
    <property type="entry name" value="Zinc/RING finger domain, C3HC4 (zinc finger)"/>
    <property type="match status" value="1"/>
</dbReference>
<dbReference type="OrthoDB" id="6105938at2759"/>
<evidence type="ECO:0000256" key="3">
    <source>
        <dbReference type="ARBA" id="ARBA00022833"/>
    </source>
</evidence>
<evidence type="ECO:0000256" key="2">
    <source>
        <dbReference type="ARBA" id="ARBA00022771"/>
    </source>
</evidence>
<feature type="domain" description="RING-type" evidence="6">
    <location>
        <begin position="35"/>
        <end position="73"/>
    </location>
</feature>
<protein>
    <recommendedName>
        <fullName evidence="6">RING-type domain-containing protein</fullName>
    </recommendedName>
</protein>
<evidence type="ECO:0000256" key="4">
    <source>
        <dbReference type="PROSITE-ProRule" id="PRU00175"/>
    </source>
</evidence>
<dbReference type="Pfam" id="PF13639">
    <property type="entry name" value="zf-RING_2"/>
    <property type="match status" value="1"/>
</dbReference>
<evidence type="ECO:0000313" key="7">
    <source>
        <dbReference type="EMBL" id="ODQ72660.1"/>
    </source>
</evidence>
<dbReference type="PROSITE" id="PS00518">
    <property type="entry name" value="ZF_RING_1"/>
    <property type="match status" value="1"/>
</dbReference>
<dbReference type="InterPro" id="IPR001841">
    <property type="entry name" value="Znf_RING"/>
</dbReference>
<keyword evidence="2 4" id="KW-0863">Zinc-finger</keyword>
<dbReference type="SUPFAM" id="SSF57850">
    <property type="entry name" value="RING/U-box"/>
    <property type="match status" value="1"/>
</dbReference>
<dbReference type="GO" id="GO:0008270">
    <property type="term" value="F:zinc ion binding"/>
    <property type="evidence" value="ECO:0007669"/>
    <property type="project" value="UniProtKB-KW"/>
</dbReference>
<feature type="region of interest" description="Disordered" evidence="5">
    <location>
        <begin position="261"/>
        <end position="473"/>
    </location>
</feature>
<feature type="compositionally biased region" description="Acidic residues" evidence="5">
    <location>
        <begin position="261"/>
        <end position="281"/>
    </location>
</feature>
<evidence type="ECO:0000313" key="8">
    <source>
        <dbReference type="Proteomes" id="UP000094385"/>
    </source>
</evidence>
<accession>A0A1E3Q4X3</accession>
<name>A0A1E3Q4X3_LIPST</name>
<keyword evidence="1" id="KW-0479">Metal-binding</keyword>
<dbReference type="EMBL" id="KV454295">
    <property type="protein sequence ID" value="ODQ72660.1"/>
    <property type="molecule type" value="Genomic_DNA"/>
</dbReference>
<evidence type="ECO:0000256" key="1">
    <source>
        <dbReference type="ARBA" id="ARBA00022723"/>
    </source>
</evidence>
<evidence type="ECO:0000256" key="5">
    <source>
        <dbReference type="SAM" id="MobiDB-lite"/>
    </source>
</evidence>